<comment type="caution">
    <text evidence="2">The sequence shown here is derived from an EMBL/GenBank/DDBJ whole genome shotgun (WGS) entry which is preliminary data.</text>
</comment>
<reference evidence="2" key="1">
    <citation type="submission" date="2021-12" db="EMBL/GenBank/DDBJ databases">
        <title>Novel species in genus Dyadobacter.</title>
        <authorList>
            <person name="Ma C."/>
        </authorList>
    </citation>
    <scope>NUCLEOTIDE SEQUENCE</scope>
    <source>
        <strain evidence="2">LJ419</strain>
    </source>
</reference>
<dbReference type="Proteomes" id="UP001139000">
    <property type="component" value="Unassembled WGS sequence"/>
</dbReference>
<dbReference type="PROSITE" id="PS51257">
    <property type="entry name" value="PROKAR_LIPOPROTEIN"/>
    <property type="match status" value="1"/>
</dbReference>
<dbReference type="InterPro" id="IPR041662">
    <property type="entry name" value="SusD-like_2"/>
</dbReference>
<dbReference type="RefSeq" id="WP_234656874.1">
    <property type="nucleotide sequence ID" value="NZ_CP094997.1"/>
</dbReference>
<gene>
    <name evidence="2" type="ORF">LXM26_20750</name>
</gene>
<proteinExistence type="predicted"/>
<feature type="chain" id="PRO_5040776931" evidence="1">
    <location>
        <begin position="23"/>
        <end position="486"/>
    </location>
</feature>
<name>A0A9X1TMU9_9BACT</name>
<accession>A0A9X1TMU9</accession>
<organism evidence="2 3">
    <name type="scientific">Dyadobacter chenwenxiniae</name>
    <dbReference type="NCBI Taxonomy" id="2906456"/>
    <lineage>
        <taxon>Bacteria</taxon>
        <taxon>Pseudomonadati</taxon>
        <taxon>Bacteroidota</taxon>
        <taxon>Cytophagia</taxon>
        <taxon>Cytophagales</taxon>
        <taxon>Spirosomataceae</taxon>
        <taxon>Dyadobacter</taxon>
    </lineage>
</organism>
<evidence type="ECO:0000256" key="1">
    <source>
        <dbReference type="SAM" id="SignalP"/>
    </source>
</evidence>
<protein>
    <submittedName>
        <fullName evidence="2">SusD/RagB family nutrient-binding outer membrane lipoprotein</fullName>
    </submittedName>
</protein>
<dbReference type="AlphaFoldDB" id="A0A9X1TMU9"/>
<dbReference type="Pfam" id="PF12771">
    <property type="entry name" value="SusD-like_2"/>
    <property type="match status" value="1"/>
</dbReference>
<evidence type="ECO:0000313" key="2">
    <source>
        <dbReference type="EMBL" id="MCF0063958.1"/>
    </source>
</evidence>
<dbReference type="Gene3D" id="1.25.40.390">
    <property type="match status" value="1"/>
</dbReference>
<keyword evidence="3" id="KW-1185">Reference proteome</keyword>
<evidence type="ECO:0000313" key="3">
    <source>
        <dbReference type="Proteomes" id="UP001139000"/>
    </source>
</evidence>
<sequence length="486" mass="53063">MKKNINAFIFKGLLSATLLGFASCTGDFEEINTNNNSAASGTADLFLPHGIQSAVDIYWGGALGMDVGDGFSQHWARIQYTDIDQYTVSSDVYTAGWQGLYIESLADYQRIDKIGQETNNVNYQSVAIIMRSWVFSLLTDIYGDIPYKDALQGLEGTLLPKYDAQKDVYAGLIAELKTAGEAINATDKSVAISGDILFGNDLMKWKKFANTLSLRILSRMIDKTDAPLDVKAEVTRILSDPAKYPVIGTVTENIQLNYLDVTNNQNPVNVNRKTRDDHRVSATLVNKLKALGDVRLPVYANLSTLEPAYVGVPNGLSSSEAGKLGLENTSRVGAYFIAPTAPGVIMSYAELLFLKAEFAYKGIAAAGDVEKNYTDAITASHAQYKLTVAPAYLTANALKAGAAGYTQIMEQKWIALYGQGLEAWTEYRRTGIPALQPPVLNTNQNVIPTRMPYPGSEESLNYENFAAALASQGGKNDMKLKLWFAK</sequence>
<dbReference type="InterPro" id="IPR011990">
    <property type="entry name" value="TPR-like_helical_dom_sf"/>
</dbReference>
<keyword evidence="1" id="KW-0732">Signal</keyword>
<keyword evidence="2" id="KW-0449">Lipoprotein</keyword>
<feature type="signal peptide" evidence="1">
    <location>
        <begin position="1"/>
        <end position="22"/>
    </location>
</feature>
<dbReference type="SUPFAM" id="SSF48452">
    <property type="entry name" value="TPR-like"/>
    <property type="match status" value="1"/>
</dbReference>
<dbReference type="EMBL" id="JAJTTC010000006">
    <property type="protein sequence ID" value="MCF0063958.1"/>
    <property type="molecule type" value="Genomic_DNA"/>
</dbReference>